<dbReference type="PANTHER" id="PTHR42917">
    <property type="entry name" value="2,4-DIENOYL-COA REDUCTASE"/>
    <property type="match status" value="1"/>
</dbReference>
<dbReference type="Gene3D" id="3.40.50.720">
    <property type="entry name" value="NAD(P)-binding Rossmann-like Domain"/>
    <property type="match status" value="1"/>
</dbReference>
<dbReference type="PRINTS" id="PR00368">
    <property type="entry name" value="FADPNR"/>
</dbReference>
<keyword evidence="6" id="KW-0479">Metal-binding</keyword>
<keyword evidence="13" id="KW-1185">Reference proteome</keyword>
<comment type="caution">
    <text evidence="12">The sequence shown here is derived from an EMBL/GenBank/DDBJ whole genome shotgun (WGS) entry which is preliminary data.</text>
</comment>
<evidence type="ECO:0000256" key="1">
    <source>
        <dbReference type="ARBA" id="ARBA00001917"/>
    </source>
</evidence>
<dbReference type="InterPro" id="IPR036188">
    <property type="entry name" value="FAD/NAD-bd_sf"/>
</dbReference>
<dbReference type="CDD" id="cd04734">
    <property type="entry name" value="OYE_like_3_FMN"/>
    <property type="match status" value="1"/>
</dbReference>
<evidence type="ECO:0000259" key="10">
    <source>
        <dbReference type="Pfam" id="PF00724"/>
    </source>
</evidence>
<sequence length="662" mass="71206">MTQAEPSDGAMVPSAFPHVFQPLKIRGVVLKNRIMSSGHDTTLPTDGLVNEAVLAYHAARAKGGVGLIVSQVAGVHETARYTSHMLMATEDDCIDGYRRLAELCHAEDCVLFSQLFHPGREIMEGGDGLLTVAYAPSVSPNERFRVMPRALDKRMIDEIVAGYASAAGRMHAAGVDGAEFVASHGYLPAQFFNPRVNRREDDYGGSLENRLRFAEEALAAMRAATSEDFVIGMRISAGERDEEGLANDEALEICRRLEPLLDYVSITTGTSASLGGAVHIVPPMAYRAAYLAGDAARFRKTLGIPVFVTGRINQPQEAEAVIAAGSADVCGMTRAMICDPEMPGKAQEGRMDDIRACIACNQACIGHFHRGVPISCIQHPETGRELKFGTLEPAAKPKSVMVVGGGPAGLKAASVAAARGHKVTLYEAANQLGGQAQLAQLLPRRSEFGGIVTNLSREVELANVRVQRGVHVDRALVEAERPDAVILATGAKPYRPELPIDDSVQVVDAWQVLRKEVKTGSRVVVVDWRCDWIGPGIAERLVAEGCSVDLAVNGTHPGELLPLYVRDNIAAELHRIGVRVTPYARLYGCDSGTVYMQHTTSDQPILFEDVDTLVLCLGHAPVDDLSSILHDLVPEVHVIGDSLAPRTAEEAVYEGLKVAAKL</sequence>
<evidence type="ECO:0000256" key="6">
    <source>
        <dbReference type="ARBA" id="ARBA00022723"/>
    </source>
</evidence>
<evidence type="ECO:0000256" key="9">
    <source>
        <dbReference type="ARBA" id="ARBA00023014"/>
    </source>
</evidence>
<dbReference type="Proteomes" id="UP001177080">
    <property type="component" value="Unassembled WGS sequence"/>
</dbReference>
<evidence type="ECO:0000313" key="13">
    <source>
        <dbReference type="Proteomes" id="UP001177080"/>
    </source>
</evidence>
<dbReference type="EMBL" id="WHSC02000002">
    <property type="protein sequence ID" value="MDO6120777.1"/>
    <property type="molecule type" value="Genomic_DNA"/>
</dbReference>
<keyword evidence="5" id="KW-0288">FMN</keyword>
<dbReference type="Gene3D" id="3.50.50.60">
    <property type="entry name" value="FAD/NAD(P)-binding domain"/>
    <property type="match status" value="1"/>
</dbReference>
<evidence type="ECO:0000256" key="3">
    <source>
        <dbReference type="ARBA" id="ARBA00011048"/>
    </source>
</evidence>
<keyword evidence="8" id="KW-0408">Iron</keyword>
<evidence type="ECO:0000256" key="8">
    <source>
        <dbReference type="ARBA" id="ARBA00023004"/>
    </source>
</evidence>
<dbReference type="Gene3D" id="3.20.20.70">
    <property type="entry name" value="Aldolase class I"/>
    <property type="match status" value="1"/>
</dbReference>
<name>A0ABT8XAL3_9HYPH</name>
<accession>A0ABT8XAL3</accession>
<dbReference type="InterPro" id="IPR001155">
    <property type="entry name" value="OxRdtase_FMN_N"/>
</dbReference>
<keyword evidence="4" id="KW-0285">Flavoprotein</keyword>
<proteinExistence type="inferred from homology"/>
<reference evidence="12" key="1">
    <citation type="submission" date="2022-04" db="EMBL/GenBank/DDBJ databases">
        <title>Shinella lacus sp. nov., a novel member of the genus Shinella from water.</title>
        <authorList>
            <person name="Deng Y."/>
        </authorList>
    </citation>
    <scope>NUCLEOTIDE SEQUENCE</scope>
    <source>
        <strain evidence="12">JCM 31239</strain>
    </source>
</reference>
<dbReference type="PANTHER" id="PTHR42917:SF2">
    <property type="entry name" value="2,4-DIENOYL-COA REDUCTASE [(2E)-ENOYL-COA-PRODUCING]"/>
    <property type="match status" value="1"/>
</dbReference>
<dbReference type="InterPro" id="IPR023753">
    <property type="entry name" value="FAD/NAD-binding_dom"/>
</dbReference>
<dbReference type="InterPro" id="IPR051793">
    <property type="entry name" value="NADH:flavin_oxidoreductase"/>
</dbReference>
<protein>
    <submittedName>
        <fullName evidence="12">FAD-dependent oxidoreductase</fullName>
    </submittedName>
</protein>
<evidence type="ECO:0000256" key="7">
    <source>
        <dbReference type="ARBA" id="ARBA00023002"/>
    </source>
</evidence>
<dbReference type="Pfam" id="PF00724">
    <property type="entry name" value="Oxidored_FMN"/>
    <property type="match status" value="1"/>
</dbReference>
<keyword evidence="9" id="KW-0411">Iron-sulfur</keyword>
<comment type="similarity">
    <text evidence="3">In the N-terminal section; belongs to the NADH:flavin oxidoreductase/NADH oxidase family.</text>
</comment>
<feature type="domain" description="FAD/NAD(P)-binding" evidence="11">
    <location>
        <begin position="399"/>
        <end position="625"/>
    </location>
</feature>
<comment type="cofactor">
    <cofactor evidence="2">
        <name>[4Fe-4S] cluster</name>
        <dbReference type="ChEBI" id="CHEBI:49883"/>
    </cofactor>
</comment>
<feature type="domain" description="NADH:flavin oxidoreductase/NADH oxidase N-terminal" evidence="10">
    <location>
        <begin position="19"/>
        <end position="352"/>
    </location>
</feature>
<dbReference type="SUPFAM" id="SSF51395">
    <property type="entry name" value="FMN-linked oxidoreductases"/>
    <property type="match status" value="1"/>
</dbReference>
<dbReference type="RefSeq" id="WP_244761783.1">
    <property type="nucleotide sequence ID" value="NZ_JALJCJ010000004.1"/>
</dbReference>
<evidence type="ECO:0000256" key="2">
    <source>
        <dbReference type="ARBA" id="ARBA00001966"/>
    </source>
</evidence>
<keyword evidence="7" id="KW-0560">Oxidoreductase</keyword>
<dbReference type="SUPFAM" id="SSF51905">
    <property type="entry name" value="FAD/NAD(P)-binding domain"/>
    <property type="match status" value="1"/>
</dbReference>
<dbReference type="Pfam" id="PF07992">
    <property type="entry name" value="Pyr_redox_2"/>
    <property type="match status" value="1"/>
</dbReference>
<comment type="cofactor">
    <cofactor evidence="1">
        <name>FMN</name>
        <dbReference type="ChEBI" id="CHEBI:58210"/>
    </cofactor>
</comment>
<evidence type="ECO:0000259" key="11">
    <source>
        <dbReference type="Pfam" id="PF07992"/>
    </source>
</evidence>
<evidence type="ECO:0000313" key="12">
    <source>
        <dbReference type="EMBL" id="MDO6120777.1"/>
    </source>
</evidence>
<dbReference type="InterPro" id="IPR013785">
    <property type="entry name" value="Aldolase_TIM"/>
</dbReference>
<evidence type="ECO:0000256" key="4">
    <source>
        <dbReference type="ARBA" id="ARBA00022630"/>
    </source>
</evidence>
<organism evidence="12 13">
    <name type="scientific">Shinella curvata</name>
    <dbReference type="NCBI Taxonomy" id="1817964"/>
    <lineage>
        <taxon>Bacteria</taxon>
        <taxon>Pseudomonadati</taxon>
        <taxon>Pseudomonadota</taxon>
        <taxon>Alphaproteobacteria</taxon>
        <taxon>Hyphomicrobiales</taxon>
        <taxon>Rhizobiaceae</taxon>
        <taxon>Shinella</taxon>
    </lineage>
</organism>
<gene>
    <name evidence="12" type="ORF">GB928_006225</name>
</gene>
<evidence type="ECO:0000256" key="5">
    <source>
        <dbReference type="ARBA" id="ARBA00022643"/>
    </source>
</evidence>